<feature type="region of interest" description="Disordered" evidence="1">
    <location>
        <begin position="21"/>
        <end position="47"/>
    </location>
</feature>
<dbReference type="Proteomes" id="UP000640786">
    <property type="component" value="Unassembled WGS sequence"/>
</dbReference>
<evidence type="ECO:0000313" key="3">
    <source>
        <dbReference type="EMBL" id="MBD7944644.1"/>
    </source>
</evidence>
<evidence type="ECO:0000313" key="4">
    <source>
        <dbReference type="Proteomes" id="UP000640786"/>
    </source>
</evidence>
<dbReference type="InterPro" id="IPR026835">
    <property type="entry name" value="YqcG_C"/>
</dbReference>
<accession>A0ABR8RA24</accession>
<keyword evidence="4" id="KW-1185">Reference proteome</keyword>
<feature type="domain" description="Toxin YqcG C-terminal" evidence="2">
    <location>
        <begin position="64"/>
        <end position="139"/>
    </location>
</feature>
<organism evidence="3 4">
    <name type="scientific">Psychrobacillus faecigallinarum</name>
    <dbReference type="NCBI Taxonomy" id="2762235"/>
    <lineage>
        <taxon>Bacteria</taxon>
        <taxon>Bacillati</taxon>
        <taxon>Bacillota</taxon>
        <taxon>Bacilli</taxon>
        <taxon>Bacillales</taxon>
        <taxon>Bacillaceae</taxon>
        <taxon>Psychrobacillus</taxon>
    </lineage>
</organism>
<reference evidence="3 4" key="1">
    <citation type="submission" date="2020-08" db="EMBL/GenBank/DDBJ databases">
        <title>A Genomic Blueprint of the Chicken Gut Microbiome.</title>
        <authorList>
            <person name="Gilroy R."/>
            <person name="Ravi A."/>
            <person name="Getino M."/>
            <person name="Pursley I."/>
            <person name="Horton D.L."/>
            <person name="Alikhan N.-F."/>
            <person name="Baker D."/>
            <person name="Gharbi K."/>
            <person name="Hall N."/>
            <person name="Watson M."/>
            <person name="Adriaenssens E.M."/>
            <person name="Foster-Nyarko E."/>
            <person name="Jarju S."/>
            <person name="Secka A."/>
            <person name="Antonio M."/>
            <person name="Oren A."/>
            <person name="Chaudhuri R."/>
            <person name="La Ragione R.M."/>
            <person name="Hildebrand F."/>
            <person name="Pallen M.J."/>
        </authorList>
    </citation>
    <scope>NUCLEOTIDE SEQUENCE [LARGE SCALE GENOMIC DNA]</scope>
    <source>
        <strain evidence="3 4">Sa2BUA9</strain>
    </source>
</reference>
<proteinExistence type="predicted"/>
<gene>
    <name evidence="3" type="ORF">H9650_11000</name>
</gene>
<sequence>MDNAVDASKAADKVGDASKIVDKLPPIENGPYIKNGKPRGRPQLSGDKKIEFERNVYENNVGPDGILRDPNTMEVLDWKPGLPRKGAVDFGHRQGYEYHPMFEKYRNREITLEELKEFQFNPENFRIESPGANRSRKFEGK</sequence>
<name>A0ABR8RA24_9BACI</name>
<comment type="caution">
    <text evidence="3">The sequence shown here is derived from an EMBL/GenBank/DDBJ whole genome shotgun (WGS) entry which is preliminary data.</text>
</comment>
<dbReference type="Pfam" id="PF14410">
    <property type="entry name" value="GH-E"/>
    <property type="match status" value="1"/>
</dbReference>
<protein>
    <submittedName>
        <fullName evidence="3">HNH/ENDO VII family nuclease</fullName>
    </submittedName>
</protein>
<evidence type="ECO:0000259" key="2">
    <source>
        <dbReference type="Pfam" id="PF14410"/>
    </source>
</evidence>
<evidence type="ECO:0000256" key="1">
    <source>
        <dbReference type="SAM" id="MobiDB-lite"/>
    </source>
</evidence>
<dbReference type="EMBL" id="JACSQO010000005">
    <property type="protein sequence ID" value="MBD7944644.1"/>
    <property type="molecule type" value="Genomic_DNA"/>
</dbReference>